<dbReference type="EMBL" id="CP122961">
    <property type="protein sequence ID" value="WGI25164.1"/>
    <property type="molecule type" value="Genomic_DNA"/>
</dbReference>
<sequence>MKKGKEGKLLEAALVIPITISVPGFALIYSKMWRPSLIFSLLLLASGYYAYSSMASDNLPIMGGSIFLSVHFLSLSYILVAKSKDQE</sequence>
<dbReference type="Proteomes" id="UP001179830">
    <property type="component" value="Chromosome"/>
</dbReference>
<organism evidence="2 3">
    <name type="scientific">Halomonas alkaliantarctica</name>
    <dbReference type="NCBI Taxonomy" id="232346"/>
    <lineage>
        <taxon>Bacteria</taxon>
        <taxon>Pseudomonadati</taxon>
        <taxon>Pseudomonadota</taxon>
        <taxon>Gammaproteobacteria</taxon>
        <taxon>Oceanospirillales</taxon>
        <taxon>Halomonadaceae</taxon>
        <taxon>Halomonas</taxon>
    </lineage>
</organism>
<dbReference type="RefSeq" id="WP_280104930.1">
    <property type="nucleotide sequence ID" value="NZ_CP122961.1"/>
</dbReference>
<name>A0ABY8LP48_9GAMM</name>
<reference evidence="2" key="1">
    <citation type="submission" date="2023-04" db="EMBL/GenBank/DDBJ databases">
        <title>Complete genome sequence of Halomonas alkaliantarctica MSP3 isolated from marine sediment, Jeju Island.</title>
        <authorList>
            <person name="Park S.-J."/>
        </authorList>
    </citation>
    <scope>NUCLEOTIDE SEQUENCE</scope>
    <source>
        <strain evidence="2">MSP3</strain>
    </source>
</reference>
<feature type="transmembrane region" description="Helical" evidence="1">
    <location>
        <begin position="12"/>
        <end position="30"/>
    </location>
</feature>
<keyword evidence="1" id="KW-1133">Transmembrane helix</keyword>
<accession>A0ABY8LP48</accession>
<protein>
    <recommendedName>
        <fullName evidence="4">Group-specific protein</fullName>
    </recommendedName>
</protein>
<evidence type="ECO:0008006" key="4">
    <source>
        <dbReference type="Google" id="ProtNLM"/>
    </source>
</evidence>
<evidence type="ECO:0000313" key="2">
    <source>
        <dbReference type="EMBL" id="WGI25164.1"/>
    </source>
</evidence>
<evidence type="ECO:0000256" key="1">
    <source>
        <dbReference type="SAM" id="Phobius"/>
    </source>
</evidence>
<feature type="transmembrane region" description="Helical" evidence="1">
    <location>
        <begin position="61"/>
        <end position="80"/>
    </location>
</feature>
<keyword evidence="1" id="KW-0812">Transmembrane</keyword>
<proteinExistence type="predicted"/>
<keyword evidence="3" id="KW-1185">Reference proteome</keyword>
<gene>
    <name evidence="2" type="ORF">QEN58_17800</name>
</gene>
<evidence type="ECO:0000313" key="3">
    <source>
        <dbReference type="Proteomes" id="UP001179830"/>
    </source>
</evidence>
<keyword evidence="1" id="KW-0472">Membrane</keyword>
<feature type="transmembrane region" description="Helical" evidence="1">
    <location>
        <begin position="37"/>
        <end position="55"/>
    </location>
</feature>